<keyword evidence="6" id="KW-0648">Protein biosynthesis</keyword>
<dbReference type="NCBIfam" id="TIGR00457">
    <property type="entry name" value="asnS"/>
    <property type="match status" value="1"/>
</dbReference>
<dbReference type="SUPFAM" id="SSF50249">
    <property type="entry name" value="Nucleic acid-binding proteins"/>
    <property type="match status" value="1"/>
</dbReference>
<dbReference type="AlphaFoldDB" id="A0AAW0QCF2"/>
<dbReference type="GO" id="GO:0004816">
    <property type="term" value="F:asparagine-tRNA ligase activity"/>
    <property type="evidence" value="ECO:0007669"/>
    <property type="project" value="UniProtKB-EC"/>
</dbReference>
<dbReference type="InterPro" id="IPR012340">
    <property type="entry name" value="NA-bd_OB-fold"/>
</dbReference>
<dbReference type="GO" id="GO:0006421">
    <property type="term" value="P:asparaginyl-tRNA aminoacylation"/>
    <property type="evidence" value="ECO:0007669"/>
    <property type="project" value="InterPro"/>
</dbReference>
<dbReference type="PANTHER" id="PTHR22594">
    <property type="entry name" value="ASPARTYL/LYSYL-TRNA SYNTHETASE"/>
    <property type="match status" value="1"/>
</dbReference>
<evidence type="ECO:0000256" key="3">
    <source>
        <dbReference type="ARBA" id="ARBA00022598"/>
    </source>
</evidence>
<organism evidence="9 10">
    <name type="scientific">Apiospora kogelbergensis</name>
    <dbReference type="NCBI Taxonomy" id="1337665"/>
    <lineage>
        <taxon>Eukaryota</taxon>
        <taxon>Fungi</taxon>
        <taxon>Dikarya</taxon>
        <taxon>Ascomycota</taxon>
        <taxon>Pezizomycotina</taxon>
        <taxon>Sordariomycetes</taxon>
        <taxon>Xylariomycetidae</taxon>
        <taxon>Amphisphaeriales</taxon>
        <taxon>Apiosporaceae</taxon>
        <taxon>Apiospora</taxon>
    </lineage>
</organism>
<dbReference type="InterPro" id="IPR045864">
    <property type="entry name" value="aa-tRNA-synth_II/BPL/LPL"/>
</dbReference>
<evidence type="ECO:0000313" key="9">
    <source>
        <dbReference type="EMBL" id="KAK8100885.1"/>
    </source>
</evidence>
<dbReference type="InterPro" id="IPR004522">
    <property type="entry name" value="Asn-tRNA-ligase"/>
</dbReference>
<dbReference type="CDD" id="cd04318">
    <property type="entry name" value="EcAsnRS_like_N"/>
    <property type="match status" value="1"/>
</dbReference>
<dbReference type="EC" id="6.1.1.22" evidence="2"/>
<evidence type="ECO:0000256" key="6">
    <source>
        <dbReference type="ARBA" id="ARBA00022917"/>
    </source>
</evidence>
<dbReference type="PANTHER" id="PTHR22594:SF34">
    <property type="entry name" value="ASPARAGINE--TRNA LIGASE, MITOCHONDRIAL-RELATED"/>
    <property type="match status" value="1"/>
</dbReference>
<evidence type="ECO:0000256" key="7">
    <source>
        <dbReference type="ARBA" id="ARBA00023146"/>
    </source>
</evidence>
<evidence type="ECO:0000256" key="1">
    <source>
        <dbReference type="ARBA" id="ARBA00008226"/>
    </source>
</evidence>
<dbReference type="PROSITE" id="PS50862">
    <property type="entry name" value="AA_TRNA_LIGASE_II"/>
    <property type="match status" value="1"/>
</dbReference>
<gene>
    <name evidence="9" type="ORF">PG999_011259</name>
</gene>
<keyword evidence="4" id="KW-0547">Nucleotide-binding</keyword>
<evidence type="ECO:0000313" key="10">
    <source>
        <dbReference type="Proteomes" id="UP001392437"/>
    </source>
</evidence>
<dbReference type="Proteomes" id="UP001392437">
    <property type="component" value="Unassembled WGS sequence"/>
</dbReference>
<dbReference type="InterPro" id="IPR004364">
    <property type="entry name" value="Aa-tRNA-synt_II"/>
</dbReference>
<dbReference type="CDD" id="cd00776">
    <property type="entry name" value="AsxRS_core"/>
    <property type="match status" value="1"/>
</dbReference>
<evidence type="ECO:0000256" key="2">
    <source>
        <dbReference type="ARBA" id="ARBA00012816"/>
    </source>
</evidence>
<dbReference type="GO" id="GO:0005739">
    <property type="term" value="C:mitochondrion"/>
    <property type="evidence" value="ECO:0007669"/>
    <property type="project" value="TreeGrafter"/>
</dbReference>
<dbReference type="InterPro" id="IPR002312">
    <property type="entry name" value="Asp/Asn-tRNA-synth_IIb"/>
</dbReference>
<dbReference type="PRINTS" id="PR01042">
    <property type="entry name" value="TRNASYNTHASP"/>
</dbReference>
<dbReference type="Pfam" id="PF00152">
    <property type="entry name" value="tRNA-synt_2"/>
    <property type="match status" value="1"/>
</dbReference>
<dbReference type="Gene3D" id="3.30.930.10">
    <property type="entry name" value="Bira Bifunctional Protein, Domain 2"/>
    <property type="match status" value="1"/>
</dbReference>
<evidence type="ECO:0000256" key="5">
    <source>
        <dbReference type="ARBA" id="ARBA00022840"/>
    </source>
</evidence>
<dbReference type="InterPro" id="IPR006195">
    <property type="entry name" value="aa-tRNA-synth_II"/>
</dbReference>
<keyword evidence="3" id="KW-0436">Ligase</keyword>
<evidence type="ECO:0000259" key="8">
    <source>
        <dbReference type="PROSITE" id="PS50862"/>
    </source>
</evidence>
<comment type="caution">
    <text evidence="9">The sequence shown here is derived from an EMBL/GenBank/DDBJ whole genome shotgun (WGS) entry which is preliminary data.</text>
</comment>
<dbReference type="GO" id="GO:0005524">
    <property type="term" value="F:ATP binding"/>
    <property type="evidence" value="ECO:0007669"/>
    <property type="project" value="UniProtKB-KW"/>
</dbReference>
<name>A0AAW0QCF2_9PEZI</name>
<evidence type="ECO:0000256" key="4">
    <source>
        <dbReference type="ARBA" id="ARBA00022741"/>
    </source>
</evidence>
<protein>
    <recommendedName>
        <fullName evidence="2">asparagine--tRNA ligase</fullName>
        <ecNumber evidence="2">6.1.1.22</ecNumber>
    </recommendedName>
</protein>
<sequence>MSLLSASSRRPWAKLNSGLLARHVPRVFLTTAPKTIAGFLEWKPTDAVTEVQVNGYVRSVRAQKKTHFVSLGDGSSLDVLQAVVPADKAEGLAIGAAVRLHGSWTPSRGRGQSHELQVQHADVLGPSDSNTFPLQKKYQTPEYLRTIPHIRPRIPFNSALLRFRSEIITSLTGFFNSRQFIQTHTPILTSADCEGGGEVFDISVGNQSSSRDANGVTHFFRRPVYTTVSAQLHLEALAQAVGNVWTLSPTFRAEQSDTPRHLSEFYMLEAEMSFTDHLESVMDLVEDMLRHVGVTLADSKVVQELSVRTTEGASDFASTEEVAARWRGLQSKSWPRITYTEAIEILQASNEPFSQRPQWGQDLQTEHEKFLAAHVGKGEAPVFVTNYPRSIKAFYMKSNGDRVSEPALGETVECFDLLVPEFCEIAGGSMREHRLQNLLNSMRQRGMRTSYDDVDSNETIAETSGGNLDWYLDLRQWGCPPHGGFGIGFDRLVCYLSGVQTIRDTAAFPRWHGRCDC</sequence>
<dbReference type="SUPFAM" id="SSF55681">
    <property type="entry name" value="Class II aaRS and biotin synthetases"/>
    <property type="match status" value="1"/>
</dbReference>
<dbReference type="Gene3D" id="2.40.50.140">
    <property type="entry name" value="Nucleic acid-binding proteins"/>
    <property type="match status" value="1"/>
</dbReference>
<dbReference type="EMBL" id="JAQQWP010000009">
    <property type="protein sequence ID" value="KAK8100885.1"/>
    <property type="molecule type" value="Genomic_DNA"/>
</dbReference>
<dbReference type="NCBIfam" id="NF003037">
    <property type="entry name" value="PRK03932.1"/>
    <property type="match status" value="1"/>
</dbReference>
<keyword evidence="7" id="KW-0030">Aminoacyl-tRNA synthetase</keyword>
<feature type="domain" description="Aminoacyl-transfer RNA synthetases class-II family profile" evidence="8">
    <location>
        <begin position="161"/>
        <end position="509"/>
    </location>
</feature>
<proteinExistence type="inferred from homology"/>
<accession>A0AAW0QCF2</accession>
<comment type="similarity">
    <text evidence="1">Belongs to the class-II aminoacyl-tRNA synthetase family.</text>
</comment>
<reference evidence="9 10" key="1">
    <citation type="submission" date="2023-01" db="EMBL/GenBank/DDBJ databases">
        <title>Analysis of 21 Apiospora genomes using comparative genomics revels a genus with tremendous synthesis potential of carbohydrate active enzymes and secondary metabolites.</title>
        <authorList>
            <person name="Sorensen T."/>
        </authorList>
    </citation>
    <scope>NUCLEOTIDE SEQUENCE [LARGE SCALE GENOMIC DNA]</scope>
    <source>
        <strain evidence="9 10">CBS 117206</strain>
    </source>
</reference>
<keyword evidence="10" id="KW-1185">Reference proteome</keyword>
<keyword evidence="5" id="KW-0067">ATP-binding</keyword>